<comment type="caution">
    <text evidence="1">The sequence shown here is derived from an EMBL/GenBank/DDBJ whole genome shotgun (WGS) entry which is preliminary data.</text>
</comment>
<reference evidence="1" key="1">
    <citation type="journal article" date="2018" name="Genome Biol.">
        <title>SKESA: strategic k-mer extension for scrupulous assemblies.</title>
        <authorList>
            <person name="Souvorov A."/>
            <person name="Agarwala R."/>
            <person name="Lipman D.J."/>
        </authorList>
    </citation>
    <scope>NUCLEOTIDE SEQUENCE</scope>
    <source>
        <strain evidence="1">10-1049</strain>
    </source>
</reference>
<dbReference type="EMBL" id="DAASCL010000013">
    <property type="protein sequence ID" value="HAE4977381.1"/>
    <property type="molecule type" value="Genomic_DNA"/>
</dbReference>
<protein>
    <submittedName>
        <fullName evidence="1">Uncharacterized protein</fullName>
    </submittedName>
</protein>
<dbReference type="AlphaFoldDB" id="A0A732D551"/>
<organism evidence="1">
    <name type="scientific">Salmonella dublin</name>
    <dbReference type="NCBI Taxonomy" id="98360"/>
    <lineage>
        <taxon>Bacteria</taxon>
        <taxon>Pseudomonadati</taxon>
        <taxon>Pseudomonadota</taxon>
        <taxon>Gammaproteobacteria</taxon>
        <taxon>Enterobacterales</taxon>
        <taxon>Enterobacteriaceae</taxon>
        <taxon>Salmonella</taxon>
    </lineage>
</organism>
<reference evidence="1" key="2">
    <citation type="submission" date="2018-07" db="EMBL/GenBank/DDBJ databases">
        <authorList>
            <consortium name="NCBI Pathogen Detection Project"/>
        </authorList>
    </citation>
    <scope>NUCLEOTIDE SEQUENCE</scope>
    <source>
        <strain evidence="1">10-1049</strain>
    </source>
</reference>
<sequence length="155" mass="17247">MKKIIISAFVVMVLSGGTVWFSTRMSGTELSCNSTFEKNTANGSSARGMISVHLFRDHSGVASVTGKIITADGIWTINRETGFTYEAVDGRKGMLRIKKTSFRKLSRDNMPVRYDDDISMNTDSQNSDYLIIRKINKNTLLFTSPVAPFMLCVSE</sequence>
<evidence type="ECO:0000313" key="1">
    <source>
        <dbReference type="EMBL" id="HAE4977381.1"/>
    </source>
</evidence>
<accession>A0A732D551</accession>
<name>A0A732D551_SALDU</name>
<gene>
    <name evidence="1" type="ORF">G4G51_001922</name>
</gene>
<proteinExistence type="predicted"/>